<gene>
    <name evidence="1" type="ORF">ACI1P1_16880</name>
</gene>
<evidence type="ECO:0000313" key="1">
    <source>
        <dbReference type="EMBL" id="MFM9329973.1"/>
    </source>
</evidence>
<keyword evidence="2" id="KW-1185">Reference proteome</keyword>
<dbReference type="Proteomes" id="UP001631969">
    <property type="component" value="Unassembled WGS sequence"/>
</dbReference>
<organism evidence="1 2">
    <name type="scientific">Paenibacillus mesotrionivorans</name>
    <dbReference type="NCBI Taxonomy" id="3160968"/>
    <lineage>
        <taxon>Bacteria</taxon>
        <taxon>Bacillati</taxon>
        <taxon>Bacillota</taxon>
        <taxon>Bacilli</taxon>
        <taxon>Bacillales</taxon>
        <taxon>Paenibacillaceae</taxon>
        <taxon>Paenibacillus</taxon>
    </lineage>
</organism>
<dbReference type="EMBL" id="JBJURJ010000011">
    <property type="protein sequence ID" value="MFM9329973.1"/>
    <property type="molecule type" value="Genomic_DNA"/>
</dbReference>
<reference evidence="1" key="1">
    <citation type="submission" date="2024-12" db="EMBL/GenBank/DDBJ databases">
        <authorList>
            <person name="Wu N."/>
        </authorList>
    </citation>
    <scope>NUCLEOTIDE SEQUENCE</scope>
    <source>
        <strain evidence="1">P15</strain>
    </source>
</reference>
<accession>A0ACC7NYZ1</accession>
<proteinExistence type="predicted"/>
<evidence type="ECO:0000313" key="2">
    <source>
        <dbReference type="Proteomes" id="UP001631969"/>
    </source>
</evidence>
<protein>
    <submittedName>
        <fullName evidence="1">TFIIB-type zinc ribbon-containing protein</fullName>
    </submittedName>
</protein>
<sequence length="346" mass="38492">MQVIDFKCGNCGSSMVFDSGKTALACPSCGRTDSIEGLPDPVEDLKPPGSAQQPSQEYHCASCGGVIETDGETTATLCSFCGASAILGDRLTGELRPAQVLPFAIGKDEAVRAFKKWCRNGRLTPKGFMTADRIKSITGTYVPFWLYALNNQIEARAQATKVRTYVQGDYRITETQHFSVYRRIRLNYSRVPLDASEKMSDQLMDRLEPFPYHQIKDFKTPYLAGYKADKYSYTGEEMLPRVKEKIRPYVEAYIQSAMAGYTTVSYTQKDVDTRMAQADYVLIPVWVVHYDYDKLEHTFAMNGQTGKVVGKPPISYGKVAAWFAGVSGVTFLSLKLIALLMGGGLW</sequence>
<comment type="caution">
    <text evidence="1">The sequence shown here is derived from an EMBL/GenBank/DDBJ whole genome shotgun (WGS) entry which is preliminary data.</text>
</comment>
<name>A0ACC7NYZ1_9BACL</name>